<dbReference type="KEGG" id="ruf:TH63_16965"/>
<organism evidence="1 2">
    <name type="scientific">Rufibacter radiotolerans</name>
    <dbReference type="NCBI Taxonomy" id="1379910"/>
    <lineage>
        <taxon>Bacteria</taxon>
        <taxon>Pseudomonadati</taxon>
        <taxon>Bacteroidota</taxon>
        <taxon>Cytophagia</taxon>
        <taxon>Cytophagales</taxon>
        <taxon>Hymenobacteraceae</taxon>
        <taxon>Rufibacter</taxon>
    </lineage>
</organism>
<dbReference type="EMBL" id="CP010777">
    <property type="protein sequence ID" value="AKQ46944.1"/>
    <property type="molecule type" value="Genomic_DNA"/>
</dbReference>
<evidence type="ECO:0000313" key="1">
    <source>
        <dbReference type="EMBL" id="AKQ46944.1"/>
    </source>
</evidence>
<name>A0A0H4VT18_9BACT</name>
<reference evidence="1 2" key="1">
    <citation type="submission" date="2015-01" db="EMBL/GenBank/DDBJ databases">
        <title>Rufibacter sp./DG31D/ whole genome sequencing.</title>
        <authorList>
            <person name="Kim M.K."/>
            <person name="Srinivasan S."/>
            <person name="Lee J.-J."/>
        </authorList>
    </citation>
    <scope>NUCLEOTIDE SEQUENCE [LARGE SCALE GENOMIC DNA]</scope>
    <source>
        <strain evidence="1 2">DG31D</strain>
    </source>
</reference>
<proteinExistence type="predicted"/>
<dbReference type="AlphaFoldDB" id="A0A0H4VT18"/>
<keyword evidence="2" id="KW-1185">Reference proteome</keyword>
<dbReference type="Proteomes" id="UP000036458">
    <property type="component" value="Chromosome"/>
</dbReference>
<accession>A0A0H4VT18</accession>
<protein>
    <submittedName>
        <fullName evidence="1">Uncharacterized protein</fullName>
    </submittedName>
</protein>
<gene>
    <name evidence="1" type="ORF">TH63_16965</name>
</gene>
<evidence type="ECO:0000313" key="2">
    <source>
        <dbReference type="Proteomes" id="UP000036458"/>
    </source>
</evidence>
<sequence>MTQMLQTGMRWRFEPVFRKTGLKRQVGQSLVVAQKAVASAVAKEPANYSLPRKGNHKVLPQQKKQDTLLKECPVAIVDLTRSCLMLRLR</sequence>